<dbReference type="InterPro" id="IPR011711">
    <property type="entry name" value="GntR_C"/>
</dbReference>
<keyword evidence="3" id="KW-0804">Transcription</keyword>
<dbReference type="PROSITE" id="PS50949">
    <property type="entry name" value="HTH_GNTR"/>
    <property type="match status" value="1"/>
</dbReference>
<dbReference type="SMART" id="SM00895">
    <property type="entry name" value="FCD"/>
    <property type="match status" value="1"/>
</dbReference>
<proteinExistence type="predicted"/>
<comment type="caution">
    <text evidence="5">The sequence shown here is derived from an EMBL/GenBank/DDBJ whole genome shotgun (WGS) entry which is preliminary data.</text>
</comment>
<dbReference type="Gene3D" id="1.10.10.10">
    <property type="entry name" value="Winged helix-like DNA-binding domain superfamily/Winged helix DNA-binding domain"/>
    <property type="match status" value="1"/>
</dbReference>
<dbReference type="Gene3D" id="1.20.120.530">
    <property type="entry name" value="GntR ligand-binding domain-like"/>
    <property type="match status" value="1"/>
</dbReference>
<dbReference type="PANTHER" id="PTHR43537">
    <property type="entry name" value="TRANSCRIPTIONAL REGULATOR, GNTR FAMILY"/>
    <property type="match status" value="1"/>
</dbReference>
<dbReference type="SMART" id="SM00345">
    <property type="entry name" value="HTH_GNTR"/>
    <property type="match status" value="1"/>
</dbReference>
<dbReference type="InterPro" id="IPR036388">
    <property type="entry name" value="WH-like_DNA-bd_sf"/>
</dbReference>
<organism evidence="5 6">
    <name type="scientific">Georgenia halophila</name>
    <dbReference type="NCBI Taxonomy" id="620889"/>
    <lineage>
        <taxon>Bacteria</taxon>
        <taxon>Bacillati</taxon>
        <taxon>Actinomycetota</taxon>
        <taxon>Actinomycetes</taxon>
        <taxon>Micrococcales</taxon>
        <taxon>Bogoriellaceae</taxon>
        <taxon>Georgenia</taxon>
    </lineage>
</organism>
<protein>
    <submittedName>
        <fullName evidence="5">GntR family transcriptional regulator</fullName>
    </submittedName>
</protein>
<dbReference type="RefSeq" id="WP_345218227.1">
    <property type="nucleotide sequence ID" value="NZ_BAABGN010000013.1"/>
</dbReference>
<accession>A0ABP8LMT8</accession>
<keyword evidence="1" id="KW-0805">Transcription regulation</keyword>
<dbReference type="Pfam" id="PF07729">
    <property type="entry name" value="FCD"/>
    <property type="match status" value="1"/>
</dbReference>
<evidence type="ECO:0000256" key="3">
    <source>
        <dbReference type="ARBA" id="ARBA00023163"/>
    </source>
</evidence>
<evidence type="ECO:0000259" key="4">
    <source>
        <dbReference type="PROSITE" id="PS50949"/>
    </source>
</evidence>
<evidence type="ECO:0000256" key="1">
    <source>
        <dbReference type="ARBA" id="ARBA00023015"/>
    </source>
</evidence>
<evidence type="ECO:0000313" key="6">
    <source>
        <dbReference type="Proteomes" id="UP001500622"/>
    </source>
</evidence>
<dbReference type="InterPro" id="IPR036390">
    <property type="entry name" value="WH_DNA-bd_sf"/>
</dbReference>
<dbReference type="SUPFAM" id="SSF46785">
    <property type="entry name" value="Winged helix' DNA-binding domain"/>
    <property type="match status" value="1"/>
</dbReference>
<dbReference type="InterPro" id="IPR000524">
    <property type="entry name" value="Tscrpt_reg_HTH_GntR"/>
</dbReference>
<dbReference type="Proteomes" id="UP001500622">
    <property type="component" value="Unassembled WGS sequence"/>
</dbReference>
<evidence type="ECO:0000256" key="2">
    <source>
        <dbReference type="ARBA" id="ARBA00023125"/>
    </source>
</evidence>
<sequence length="225" mass="24618">MTDTEPRYTLAPSSMIDALYESMRKRIINGDLGPGEKVTEARLSSDYKVARTTAKACLERLTAAGLLRRSAHRSATVPEFDEQEILDLYFTRGAIESAAVVRLAEDAAVPAEARRAQEGVERAAESMVFEEQVEADIAFHAALVDAVGSKRLSRMHELIMGEVHLTMGQFQAHRTARPTTVAAEHAAILQAIDDGDVDRVAHDLSAHLTAARDRLIDRRRAANGA</sequence>
<evidence type="ECO:0000313" key="5">
    <source>
        <dbReference type="EMBL" id="GAA4431834.1"/>
    </source>
</evidence>
<feature type="domain" description="HTH gntR-type" evidence="4">
    <location>
        <begin position="13"/>
        <end position="80"/>
    </location>
</feature>
<dbReference type="Pfam" id="PF00392">
    <property type="entry name" value="GntR"/>
    <property type="match status" value="1"/>
</dbReference>
<keyword evidence="2" id="KW-0238">DNA-binding</keyword>
<dbReference type="EMBL" id="BAABGN010000013">
    <property type="protein sequence ID" value="GAA4431834.1"/>
    <property type="molecule type" value="Genomic_DNA"/>
</dbReference>
<gene>
    <name evidence="5" type="ORF">GCM10023169_36810</name>
</gene>
<reference evidence="6" key="1">
    <citation type="journal article" date="2019" name="Int. J. Syst. Evol. Microbiol.">
        <title>The Global Catalogue of Microorganisms (GCM) 10K type strain sequencing project: providing services to taxonomists for standard genome sequencing and annotation.</title>
        <authorList>
            <consortium name="The Broad Institute Genomics Platform"/>
            <consortium name="The Broad Institute Genome Sequencing Center for Infectious Disease"/>
            <person name="Wu L."/>
            <person name="Ma J."/>
        </authorList>
    </citation>
    <scope>NUCLEOTIDE SEQUENCE [LARGE SCALE GENOMIC DNA]</scope>
    <source>
        <strain evidence="6">JCM 17810</strain>
    </source>
</reference>
<dbReference type="PANTHER" id="PTHR43537:SF45">
    <property type="entry name" value="GNTR FAMILY REGULATORY PROTEIN"/>
    <property type="match status" value="1"/>
</dbReference>
<keyword evidence="6" id="KW-1185">Reference proteome</keyword>
<dbReference type="SUPFAM" id="SSF48008">
    <property type="entry name" value="GntR ligand-binding domain-like"/>
    <property type="match status" value="1"/>
</dbReference>
<dbReference type="InterPro" id="IPR008920">
    <property type="entry name" value="TF_FadR/GntR_C"/>
</dbReference>
<name>A0ABP8LMT8_9MICO</name>